<evidence type="ECO:0000259" key="2">
    <source>
        <dbReference type="PROSITE" id="PS50995"/>
    </source>
</evidence>
<dbReference type="PROSITE" id="PS50995">
    <property type="entry name" value="HTH_MARR_2"/>
    <property type="match status" value="1"/>
</dbReference>
<gene>
    <name evidence="3" type="ORF">GCM10017584_29150</name>
</gene>
<dbReference type="SUPFAM" id="SSF46785">
    <property type="entry name" value="Winged helix' DNA-binding domain"/>
    <property type="match status" value="1"/>
</dbReference>
<dbReference type="EMBL" id="BSEN01000014">
    <property type="protein sequence ID" value="GLJ77341.1"/>
    <property type="molecule type" value="Genomic_DNA"/>
</dbReference>
<dbReference type="Pfam" id="PF12802">
    <property type="entry name" value="MarR_2"/>
    <property type="match status" value="1"/>
</dbReference>
<dbReference type="GO" id="GO:0006950">
    <property type="term" value="P:response to stress"/>
    <property type="evidence" value="ECO:0007669"/>
    <property type="project" value="TreeGrafter"/>
</dbReference>
<dbReference type="RefSeq" id="WP_271177986.1">
    <property type="nucleotide sequence ID" value="NZ_BAAAJO010000001.1"/>
</dbReference>
<feature type="compositionally biased region" description="Gly residues" evidence="1">
    <location>
        <begin position="66"/>
        <end position="81"/>
    </location>
</feature>
<evidence type="ECO:0000313" key="3">
    <source>
        <dbReference type="EMBL" id="GLJ77341.1"/>
    </source>
</evidence>
<sequence>MEMDGQAREENSQPADVVALIEQALVAVRHDQSRWRMQHRGGFGGPGGPGAGGFAGPFGSAPFPGGPWGGRQFGPGGGHYGHGLSPDSHGHGHDDHDHDHGGHDHGDGSEGSGAPGGGPGPRARGGRRGRPDGSLGRAARFRMLDALESAEKAGSELSISSLAEAVGVDQPRASRLVQEGVERGLVRRVTDPSDARRTLIQLTTAGRSLISEVRSHRRSSVEEALAGFTEEEVRTFAQLFDRFVRAWPRD</sequence>
<reference evidence="3" key="1">
    <citation type="journal article" date="2014" name="Int. J. Syst. Evol. Microbiol.">
        <title>Complete genome sequence of Corynebacterium casei LMG S-19264T (=DSM 44701T), isolated from a smear-ripened cheese.</title>
        <authorList>
            <consortium name="US DOE Joint Genome Institute (JGI-PGF)"/>
            <person name="Walter F."/>
            <person name="Albersmeier A."/>
            <person name="Kalinowski J."/>
            <person name="Ruckert C."/>
        </authorList>
    </citation>
    <scope>NUCLEOTIDE SEQUENCE</scope>
    <source>
        <strain evidence="3">VKM Ac-1401</strain>
    </source>
</reference>
<comment type="caution">
    <text evidence="3">The sequence shown here is derived from an EMBL/GenBank/DDBJ whole genome shotgun (WGS) entry which is preliminary data.</text>
</comment>
<reference evidence="3" key="2">
    <citation type="submission" date="2023-01" db="EMBL/GenBank/DDBJ databases">
        <authorList>
            <person name="Sun Q."/>
            <person name="Evtushenko L."/>
        </authorList>
    </citation>
    <scope>NUCLEOTIDE SEQUENCE</scope>
    <source>
        <strain evidence="3">VKM Ac-1401</strain>
    </source>
</reference>
<dbReference type="InterPro" id="IPR036388">
    <property type="entry name" value="WH-like_DNA-bd_sf"/>
</dbReference>
<accession>A0A9W6M0X8</accession>
<feature type="region of interest" description="Disordered" evidence="1">
    <location>
        <begin position="37"/>
        <end position="136"/>
    </location>
</feature>
<feature type="domain" description="HTH marR-type" evidence="2">
    <location>
        <begin position="98"/>
        <end position="245"/>
    </location>
</feature>
<dbReference type="SMART" id="SM00347">
    <property type="entry name" value="HTH_MARR"/>
    <property type="match status" value="1"/>
</dbReference>
<dbReference type="PRINTS" id="PR00598">
    <property type="entry name" value="HTHMARR"/>
</dbReference>
<feature type="compositionally biased region" description="Basic and acidic residues" evidence="1">
    <location>
        <begin position="88"/>
        <end position="108"/>
    </location>
</feature>
<organism evidence="3 4">
    <name type="scientific">Leifsonia poae</name>
    <dbReference type="NCBI Taxonomy" id="110933"/>
    <lineage>
        <taxon>Bacteria</taxon>
        <taxon>Bacillati</taxon>
        <taxon>Actinomycetota</taxon>
        <taxon>Actinomycetes</taxon>
        <taxon>Micrococcales</taxon>
        <taxon>Microbacteriaceae</taxon>
        <taxon>Leifsonia</taxon>
    </lineage>
</organism>
<dbReference type="InterPro" id="IPR000835">
    <property type="entry name" value="HTH_MarR-typ"/>
</dbReference>
<dbReference type="GO" id="GO:0003700">
    <property type="term" value="F:DNA-binding transcription factor activity"/>
    <property type="evidence" value="ECO:0007669"/>
    <property type="project" value="InterPro"/>
</dbReference>
<evidence type="ECO:0000313" key="4">
    <source>
        <dbReference type="Proteomes" id="UP001142372"/>
    </source>
</evidence>
<dbReference type="AlphaFoldDB" id="A0A9W6M0X8"/>
<dbReference type="PANTHER" id="PTHR33164">
    <property type="entry name" value="TRANSCRIPTIONAL REGULATOR, MARR FAMILY"/>
    <property type="match status" value="1"/>
</dbReference>
<proteinExistence type="predicted"/>
<evidence type="ECO:0000256" key="1">
    <source>
        <dbReference type="SAM" id="MobiDB-lite"/>
    </source>
</evidence>
<dbReference type="PANTHER" id="PTHR33164:SF57">
    <property type="entry name" value="MARR-FAMILY TRANSCRIPTIONAL REGULATOR"/>
    <property type="match status" value="1"/>
</dbReference>
<protein>
    <recommendedName>
        <fullName evidence="2">HTH marR-type domain-containing protein</fullName>
    </recommendedName>
</protein>
<keyword evidence="4" id="KW-1185">Reference proteome</keyword>
<feature type="compositionally biased region" description="Gly residues" evidence="1">
    <location>
        <begin position="109"/>
        <end position="120"/>
    </location>
</feature>
<name>A0A9W6M0X8_9MICO</name>
<dbReference type="Proteomes" id="UP001142372">
    <property type="component" value="Unassembled WGS sequence"/>
</dbReference>
<dbReference type="InterPro" id="IPR039422">
    <property type="entry name" value="MarR/SlyA-like"/>
</dbReference>
<feature type="compositionally biased region" description="Gly residues" evidence="1">
    <location>
        <begin position="41"/>
        <end position="56"/>
    </location>
</feature>
<dbReference type="Gene3D" id="1.10.10.10">
    <property type="entry name" value="Winged helix-like DNA-binding domain superfamily/Winged helix DNA-binding domain"/>
    <property type="match status" value="1"/>
</dbReference>
<dbReference type="InterPro" id="IPR036390">
    <property type="entry name" value="WH_DNA-bd_sf"/>
</dbReference>